<proteinExistence type="predicted"/>
<sequence length="72" mass="7626">MVEAVLPYLLDPIRAGIGGQNTPSPRRCHLTQLRQRVLTVLGAAPIDGIGDLLIGRVRIGEAVVDQVIGNDG</sequence>
<geneLocation type="plasmid" evidence="3">
    <name>plc</name>
</geneLocation>
<dbReference type="EMBL" id="CP022264">
    <property type="protein sequence ID" value="ASK94708.1"/>
    <property type="molecule type" value="Genomic_DNA"/>
</dbReference>
<protein>
    <submittedName>
        <fullName evidence="2">Uncharacterized protein</fullName>
    </submittedName>
</protein>
<geneLocation type="plasmid" evidence="2">
    <name>plC</name>
</geneLocation>
<gene>
    <name evidence="1" type="ORF">XcvCFBP7111P_24865</name>
    <name evidence="2" type="ORF">XcvCFBP7111P_25450</name>
</gene>
<dbReference type="Proteomes" id="UP000198357">
    <property type="component" value="Plasmid plC"/>
</dbReference>
<geneLocation type="plasmid" evidence="1">
    <name>plA</name>
</geneLocation>
<reference evidence="2 3" key="1">
    <citation type="submission" date="2017-06" db="EMBL/GenBank/DDBJ databases">
        <title>First complete genome sequences of Xanthomonas citri pv. vignicola strains CFBP 7111, CFBP 7112 and CFBP 7113 using long-read technology.</title>
        <authorList>
            <person name="Ruh M."/>
            <person name="Briand M."/>
            <person name="Bonneau S."/>
            <person name="Jacques M.A."/>
            <person name="Chen N.W.G."/>
        </authorList>
    </citation>
    <scope>NUCLEOTIDE SEQUENCE [LARGE SCALE GENOMIC DNA]</scope>
    <source>
        <strain evidence="2 3">CFBP7111</strain>
        <plasmid evidence="1">plA</plasmid>
        <plasmid evidence="3">pla</plasmid>
        <plasmid evidence="3">plc</plasmid>
        <plasmid evidence="2">plC</plasmid>
    </source>
</reference>
<dbReference type="AlphaFoldDB" id="A0AB33CMG1"/>
<evidence type="ECO:0000313" key="2">
    <source>
        <dbReference type="EMBL" id="ASK94812.1"/>
    </source>
</evidence>
<evidence type="ECO:0000313" key="3">
    <source>
        <dbReference type="Proteomes" id="UP000198357"/>
    </source>
</evidence>
<keyword evidence="2" id="KW-0614">Plasmid</keyword>
<organism evidence="2 3">
    <name type="scientific">Xanthomonas citri pv. vignicola</name>
    <dbReference type="NCBI Taxonomy" id="473426"/>
    <lineage>
        <taxon>Bacteria</taxon>
        <taxon>Pseudomonadati</taxon>
        <taxon>Pseudomonadota</taxon>
        <taxon>Gammaproteobacteria</taxon>
        <taxon>Lysobacterales</taxon>
        <taxon>Lysobacteraceae</taxon>
        <taxon>Xanthomonas</taxon>
    </lineage>
</organism>
<dbReference type="EMBL" id="CP022265">
    <property type="protein sequence ID" value="ASK94812.1"/>
    <property type="molecule type" value="Genomic_DNA"/>
</dbReference>
<evidence type="ECO:0000313" key="1">
    <source>
        <dbReference type="EMBL" id="ASK94708.1"/>
    </source>
</evidence>
<name>A0AB33CMG1_XANCI</name>
<dbReference type="Proteomes" id="UP000198357">
    <property type="component" value="Plasmid plA"/>
</dbReference>
<accession>A0AB33CMG1</accession>
<dbReference type="RefSeq" id="WP_089113703.1">
    <property type="nucleotide sequence ID" value="NZ_CP022264.1"/>
</dbReference>
<geneLocation type="plasmid" evidence="3">
    <name>pla</name>
</geneLocation>